<proteinExistence type="predicted"/>
<dbReference type="GO" id="GO:0006954">
    <property type="term" value="P:inflammatory response"/>
    <property type="evidence" value="ECO:0007669"/>
    <property type="project" value="UniProtKB-KW"/>
</dbReference>
<dbReference type="InterPro" id="IPR027417">
    <property type="entry name" value="P-loop_NTPase"/>
</dbReference>
<evidence type="ECO:0000256" key="3">
    <source>
        <dbReference type="ARBA" id="ARBA00022588"/>
    </source>
</evidence>
<evidence type="ECO:0000313" key="8">
    <source>
        <dbReference type="EMBL" id="KAG7455042.1"/>
    </source>
</evidence>
<keyword evidence="6" id="KW-0175">Coiled coil</keyword>
<comment type="caution">
    <text evidence="8">The sequence shown here is derived from an EMBL/GenBank/DDBJ whole genome shotgun (WGS) entry which is preliminary data.</text>
</comment>
<dbReference type="PANTHER" id="PTHR46985:SF2">
    <property type="entry name" value="APOPTOSIS-ASSOCIATED SPECK-LIKE PROTEIN CONTAINING A CARD"/>
    <property type="match status" value="1"/>
</dbReference>
<dbReference type="EMBL" id="JAFDVH010000024">
    <property type="protein sequence ID" value="KAG7455042.1"/>
    <property type="molecule type" value="Genomic_DNA"/>
</dbReference>
<organism evidence="8 9">
    <name type="scientific">Megalops atlanticus</name>
    <name type="common">Tarpon</name>
    <name type="synonym">Clupea gigantea</name>
    <dbReference type="NCBI Taxonomy" id="7932"/>
    <lineage>
        <taxon>Eukaryota</taxon>
        <taxon>Metazoa</taxon>
        <taxon>Chordata</taxon>
        <taxon>Craniata</taxon>
        <taxon>Vertebrata</taxon>
        <taxon>Euteleostomi</taxon>
        <taxon>Actinopterygii</taxon>
        <taxon>Neopterygii</taxon>
        <taxon>Teleostei</taxon>
        <taxon>Elopiformes</taxon>
        <taxon>Megalopidae</taxon>
        <taxon>Megalops</taxon>
    </lineage>
</organism>
<evidence type="ECO:0000256" key="4">
    <source>
        <dbReference type="ARBA" id="ARBA00022859"/>
    </source>
</evidence>
<dbReference type="Pfam" id="PF00619">
    <property type="entry name" value="CARD"/>
    <property type="match status" value="1"/>
</dbReference>
<evidence type="ECO:0000256" key="5">
    <source>
        <dbReference type="ARBA" id="ARBA00023198"/>
    </source>
</evidence>
<dbReference type="PANTHER" id="PTHR46985">
    <property type="entry name" value="NACHT, LRR AND PYD DOMAINS-CONTAINING PROTEIN 1"/>
    <property type="match status" value="1"/>
</dbReference>
<dbReference type="Proteomes" id="UP001046870">
    <property type="component" value="Chromosome 24"/>
</dbReference>
<dbReference type="Gene3D" id="1.10.533.10">
    <property type="entry name" value="Death Domain, Fas"/>
    <property type="match status" value="1"/>
</dbReference>
<dbReference type="OrthoDB" id="8869108at2759"/>
<evidence type="ECO:0000256" key="1">
    <source>
        <dbReference type="ARBA" id="ARBA00004514"/>
    </source>
</evidence>
<dbReference type="GO" id="GO:0042981">
    <property type="term" value="P:regulation of apoptotic process"/>
    <property type="evidence" value="ECO:0007669"/>
    <property type="project" value="InterPro"/>
</dbReference>
<keyword evidence="4" id="KW-0391">Immunity</keyword>
<dbReference type="GO" id="GO:0005829">
    <property type="term" value="C:cytosol"/>
    <property type="evidence" value="ECO:0007669"/>
    <property type="project" value="UniProtKB-SubCell"/>
</dbReference>
<dbReference type="InterPro" id="IPR001315">
    <property type="entry name" value="CARD"/>
</dbReference>
<evidence type="ECO:0000256" key="2">
    <source>
        <dbReference type="ARBA" id="ARBA00022490"/>
    </source>
</evidence>
<dbReference type="InterPro" id="IPR051249">
    <property type="entry name" value="NLRP_Inflammasome"/>
</dbReference>
<dbReference type="AlphaFoldDB" id="A0A9D3SZM7"/>
<feature type="coiled-coil region" evidence="6">
    <location>
        <begin position="59"/>
        <end position="134"/>
    </location>
</feature>
<comment type="subcellular location">
    <subcellularLocation>
        <location evidence="1">Cytoplasm</location>
        <location evidence="1">Cytosol</location>
    </subcellularLocation>
</comment>
<name>A0A9D3SZM7_MEGAT</name>
<dbReference type="Gene3D" id="3.40.50.300">
    <property type="entry name" value="P-loop containing nucleotide triphosphate hydrolases"/>
    <property type="match status" value="1"/>
</dbReference>
<sequence length="275" mass="31577">MELVGKLVWSHTIVLFITQEKLGDTESKINQLSETRAVKQHKEKCGNRYYSFICKKWDSRQVKELLDKAQNIAAEYNGEYNCIRGEENEQLTQSTEIREMKKKMDEIIQEFLEVKEQAKESVSLKKQIAELKQKIEEIHSGNYTANKSTKDVCGDIASPTENASQQQEKTVYHISDPNATVSKQAISREVAAQFVEENRAELIQRVCVVDTIADALQSEKMIHEEVYNKICNAETSQEKMRKLFPGLNSVTAKAAFFNELLKHERLLLKDLGWKS</sequence>
<dbReference type="SUPFAM" id="SSF47986">
    <property type="entry name" value="DEATH domain"/>
    <property type="match status" value="1"/>
</dbReference>
<reference evidence="8" key="1">
    <citation type="submission" date="2021-01" db="EMBL/GenBank/DDBJ databases">
        <authorList>
            <person name="Zahm M."/>
            <person name="Roques C."/>
            <person name="Cabau C."/>
            <person name="Klopp C."/>
            <person name="Donnadieu C."/>
            <person name="Jouanno E."/>
            <person name="Lampietro C."/>
            <person name="Louis A."/>
            <person name="Herpin A."/>
            <person name="Echchiki A."/>
            <person name="Berthelot C."/>
            <person name="Parey E."/>
            <person name="Roest-Crollius H."/>
            <person name="Braasch I."/>
            <person name="Postlethwait J."/>
            <person name="Bobe J."/>
            <person name="Montfort J."/>
            <person name="Bouchez O."/>
            <person name="Begum T."/>
            <person name="Mejri S."/>
            <person name="Adams A."/>
            <person name="Chen W.-J."/>
            <person name="Guiguen Y."/>
        </authorList>
    </citation>
    <scope>NUCLEOTIDE SEQUENCE</scope>
    <source>
        <strain evidence="8">YG-15Mar2019-1</strain>
        <tissue evidence="8">Brain</tissue>
    </source>
</reference>
<gene>
    <name evidence="8" type="ORF">MATL_G00252240</name>
</gene>
<accession>A0A9D3SZM7</accession>
<keyword evidence="3" id="KW-0399">Innate immunity</keyword>
<keyword evidence="9" id="KW-1185">Reference proteome</keyword>
<feature type="domain" description="CARD" evidence="7">
    <location>
        <begin position="187"/>
        <end position="253"/>
    </location>
</feature>
<protein>
    <recommendedName>
        <fullName evidence="7">CARD domain-containing protein</fullName>
    </recommendedName>
</protein>
<dbReference type="InterPro" id="IPR011029">
    <property type="entry name" value="DEATH-like_dom_sf"/>
</dbReference>
<dbReference type="PROSITE" id="PS50209">
    <property type="entry name" value="CARD"/>
    <property type="match status" value="1"/>
</dbReference>
<keyword evidence="2" id="KW-0963">Cytoplasm</keyword>
<evidence type="ECO:0000313" key="9">
    <source>
        <dbReference type="Proteomes" id="UP001046870"/>
    </source>
</evidence>
<dbReference type="GO" id="GO:0045087">
    <property type="term" value="P:innate immune response"/>
    <property type="evidence" value="ECO:0007669"/>
    <property type="project" value="UniProtKB-KW"/>
</dbReference>
<keyword evidence="5" id="KW-0395">Inflammatory response</keyword>
<evidence type="ECO:0000256" key="6">
    <source>
        <dbReference type="SAM" id="Coils"/>
    </source>
</evidence>
<evidence type="ECO:0000259" key="7">
    <source>
        <dbReference type="PROSITE" id="PS50209"/>
    </source>
</evidence>